<comment type="caution">
    <text evidence="2">The sequence shown here is derived from an EMBL/GenBank/DDBJ whole genome shotgun (WGS) entry which is preliminary data.</text>
</comment>
<evidence type="ECO:0000313" key="2">
    <source>
        <dbReference type="EMBL" id="NGX86444.1"/>
    </source>
</evidence>
<dbReference type="EMBL" id="JAADJS010000001">
    <property type="protein sequence ID" value="NGX86444.1"/>
    <property type="molecule type" value="Genomic_DNA"/>
</dbReference>
<feature type="transmembrane region" description="Helical" evidence="1">
    <location>
        <begin position="168"/>
        <end position="190"/>
    </location>
</feature>
<dbReference type="Proteomes" id="UP000476696">
    <property type="component" value="Unassembled WGS sequence"/>
</dbReference>
<name>A0A6M2B245_9GAMM</name>
<feature type="transmembrane region" description="Helical" evidence="1">
    <location>
        <begin position="88"/>
        <end position="107"/>
    </location>
</feature>
<dbReference type="AlphaFoldDB" id="A0A6M2B245"/>
<reference evidence="2 3" key="1">
    <citation type="submission" date="2020-01" db="EMBL/GenBank/DDBJ databases">
        <authorList>
            <person name="Lee S.D."/>
        </authorList>
    </citation>
    <scope>NUCLEOTIDE SEQUENCE [LARGE SCALE GENOMIC DNA]</scope>
    <source>
        <strain evidence="2 3">Lac-M11</strain>
    </source>
</reference>
<feature type="transmembrane region" description="Helical" evidence="1">
    <location>
        <begin position="334"/>
        <end position="353"/>
    </location>
</feature>
<dbReference type="GO" id="GO:0016740">
    <property type="term" value="F:transferase activity"/>
    <property type="evidence" value="ECO:0007669"/>
    <property type="project" value="UniProtKB-KW"/>
</dbReference>
<protein>
    <submittedName>
        <fullName evidence="2">Glucosyl transferase</fullName>
    </submittedName>
</protein>
<evidence type="ECO:0000313" key="3">
    <source>
        <dbReference type="Proteomes" id="UP000476696"/>
    </source>
</evidence>
<keyword evidence="1" id="KW-1133">Transmembrane helix</keyword>
<proteinExistence type="predicted"/>
<feature type="transmembrane region" description="Helical" evidence="1">
    <location>
        <begin position="7"/>
        <end position="26"/>
    </location>
</feature>
<organism evidence="2 3">
    <name type="scientific">Rahnella contaminans</name>
    <dbReference type="NCBI Taxonomy" id="2703882"/>
    <lineage>
        <taxon>Bacteria</taxon>
        <taxon>Pseudomonadati</taxon>
        <taxon>Pseudomonadota</taxon>
        <taxon>Gammaproteobacteria</taxon>
        <taxon>Enterobacterales</taxon>
        <taxon>Yersiniaceae</taxon>
        <taxon>Rahnella</taxon>
    </lineage>
</organism>
<keyword evidence="2" id="KW-0808">Transferase</keyword>
<keyword evidence="1" id="KW-0472">Membrane</keyword>
<evidence type="ECO:0000256" key="1">
    <source>
        <dbReference type="SAM" id="Phobius"/>
    </source>
</evidence>
<feature type="transmembrane region" description="Helical" evidence="1">
    <location>
        <begin position="295"/>
        <end position="314"/>
    </location>
</feature>
<feature type="transmembrane region" description="Helical" evidence="1">
    <location>
        <begin position="360"/>
        <end position="378"/>
    </location>
</feature>
<gene>
    <name evidence="2" type="ORF">GW579_04980</name>
</gene>
<accession>A0A6M2B245</accession>
<keyword evidence="1" id="KW-0812">Transmembrane</keyword>
<dbReference type="RefSeq" id="WP_165057882.1">
    <property type="nucleotide sequence ID" value="NZ_JAADJS010000001.1"/>
</dbReference>
<sequence>MHNTKISLERIVATVSIFALTFLIVFSRRQDILLHAQPWAEDGVIWMKGIYEGGFWSSILYPANGYYQTISRMTYGIGLLFGLSKAPLVANIIAILIRCFFVMFVLSDRMKFVALKYRFLFVLYFLLMPNIAEAYVNVTNAHWYLSLYLLLVVISDDASTTPWKVHDFALLIISSLSGPFVIFIAPCLILKRISQNKGIKSAIINIKPFDVVMAACCLIQIIAILTSADGSRSHAPLGATFSVLANVISYRVVGGSLFDNELISPMASMTALNTCIFALLAVVTLIFFVRQDWRFKSAVIFPVLMIGFALAKPMMSLTLPQWPALLIPGGGERYFIITNIAFFSLIIFICSKLDEHTRNLSILLPIALIVLLNQSYSINNLPDVGYQEDVAKFETLPTGESMKIRINPNPWWVELIKK</sequence>
<feature type="transmembrane region" description="Helical" evidence="1">
    <location>
        <begin position="211"/>
        <end position="228"/>
    </location>
</feature>
<feature type="transmembrane region" description="Helical" evidence="1">
    <location>
        <begin position="266"/>
        <end position="288"/>
    </location>
</feature>
<keyword evidence="3" id="KW-1185">Reference proteome</keyword>
<feature type="transmembrane region" description="Helical" evidence="1">
    <location>
        <begin position="119"/>
        <end position="138"/>
    </location>
</feature>
<reference evidence="2 3" key="2">
    <citation type="submission" date="2020-03" db="EMBL/GenBank/DDBJ databases">
        <title>Rahnella aceri sp. nov., isoated from traditional Jeju Makgeolli.</title>
        <authorList>
            <person name="Kim I.S."/>
            <person name="Jeon D."/>
        </authorList>
    </citation>
    <scope>NUCLEOTIDE SEQUENCE [LARGE SCALE GENOMIC DNA]</scope>
    <source>
        <strain evidence="2 3">Lac-M11</strain>
    </source>
</reference>